<gene>
    <name evidence="1" type="ORF">AOZ06_04550</name>
</gene>
<dbReference type="STRING" id="860235.AOZ06_04550"/>
<protein>
    <submittedName>
        <fullName evidence="1">Glycosyltransferase involved in cell wall biogenesis</fullName>
    </submittedName>
</protein>
<dbReference type="Proteomes" id="UP000063699">
    <property type="component" value="Chromosome"/>
</dbReference>
<keyword evidence="1" id="KW-0808">Transferase</keyword>
<dbReference type="Gene3D" id="3.90.550.10">
    <property type="entry name" value="Spore Coat Polysaccharide Biosynthesis Protein SpsA, Chain A"/>
    <property type="match status" value="1"/>
</dbReference>
<dbReference type="Pfam" id="PF09837">
    <property type="entry name" value="DUF2064"/>
    <property type="match status" value="1"/>
</dbReference>
<organism evidence="1 2">
    <name type="scientific">Kibdelosporangium phytohabitans</name>
    <dbReference type="NCBI Taxonomy" id="860235"/>
    <lineage>
        <taxon>Bacteria</taxon>
        <taxon>Bacillati</taxon>
        <taxon>Actinomycetota</taxon>
        <taxon>Actinomycetes</taxon>
        <taxon>Pseudonocardiales</taxon>
        <taxon>Pseudonocardiaceae</taxon>
        <taxon>Kibdelosporangium</taxon>
    </lineage>
</organism>
<evidence type="ECO:0000313" key="1">
    <source>
        <dbReference type="EMBL" id="ALG06291.1"/>
    </source>
</evidence>
<dbReference type="PANTHER" id="PTHR36529">
    <property type="entry name" value="SLL1095 PROTEIN"/>
    <property type="match status" value="1"/>
</dbReference>
<keyword evidence="2" id="KW-1185">Reference proteome</keyword>
<evidence type="ECO:0000313" key="2">
    <source>
        <dbReference type="Proteomes" id="UP000063699"/>
    </source>
</evidence>
<sequence length="222" mass="23114">MSTPLVILVLAKAPRPGLVKTRLSPPATPVQAAHIAAAALLDTVDAVCAVADCQPIVALAGDLTDTVGEVEIRHALRAITVIPQRGRSLGERIAAAHLDVAKLLPGRPTLQIGMDTPQLNSRLLEQCRERLMREGTDAVLGAATDGGWWVLGLRDPAAAACVTDVPTSRSDTGHRTAQALRDHGLRLGTVATLSDVDTIDDARDLAASAPGTRFAGAVGKLL</sequence>
<proteinExistence type="predicted"/>
<dbReference type="RefSeq" id="WP_054288267.1">
    <property type="nucleotide sequence ID" value="NZ_CP012752.1"/>
</dbReference>
<accession>A0A0N9HJN9</accession>
<dbReference type="OrthoDB" id="9798250at2"/>
<dbReference type="SUPFAM" id="SSF53448">
    <property type="entry name" value="Nucleotide-diphospho-sugar transferases"/>
    <property type="match status" value="1"/>
</dbReference>
<dbReference type="EMBL" id="CP012752">
    <property type="protein sequence ID" value="ALG06291.1"/>
    <property type="molecule type" value="Genomic_DNA"/>
</dbReference>
<dbReference type="AlphaFoldDB" id="A0A0N9HJN9"/>
<dbReference type="KEGG" id="kphy:AOZ06_04550"/>
<reference evidence="1 2" key="1">
    <citation type="submission" date="2015-07" db="EMBL/GenBank/DDBJ databases">
        <title>Genome sequencing of Kibdelosporangium phytohabitans.</title>
        <authorList>
            <person name="Qin S."/>
            <person name="Xing K."/>
        </authorList>
    </citation>
    <scope>NUCLEOTIDE SEQUENCE [LARGE SCALE GENOMIC DNA]</scope>
    <source>
        <strain evidence="1 2">KLBMP1111</strain>
    </source>
</reference>
<dbReference type="PANTHER" id="PTHR36529:SF1">
    <property type="entry name" value="GLYCOSYLTRANSFERASE"/>
    <property type="match status" value="1"/>
</dbReference>
<dbReference type="InterPro" id="IPR029044">
    <property type="entry name" value="Nucleotide-diphossugar_trans"/>
</dbReference>
<dbReference type="GO" id="GO:0016740">
    <property type="term" value="F:transferase activity"/>
    <property type="evidence" value="ECO:0007669"/>
    <property type="project" value="UniProtKB-KW"/>
</dbReference>
<name>A0A0N9HJN9_9PSEU</name>
<dbReference type="InterPro" id="IPR018641">
    <property type="entry name" value="Trfase_1_rSAM/seldom-assoc"/>
</dbReference>